<evidence type="ECO:0000313" key="10">
    <source>
        <dbReference type="Proteomes" id="UP000054558"/>
    </source>
</evidence>
<feature type="signal peptide" evidence="7">
    <location>
        <begin position="1"/>
        <end position="26"/>
    </location>
</feature>
<keyword evidence="2 9" id="KW-0378">Hydrolase</keyword>
<keyword evidence="5" id="KW-0624">Polysaccharide degradation</keyword>
<keyword evidence="7" id="KW-0732">Signal</keyword>
<name>A0A1Y1HY65_KLENI</name>
<dbReference type="PANTHER" id="PTHR31490">
    <property type="entry name" value="GLYCOSYL HYDROLASE"/>
    <property type="match status" value="1"/>
</dbReference>
<dbReference type="InterPro" id="IPR017853">
    <property type="entry name" value="GH"/>
</dbReference>
<protein>
    <submittedName>
        <fullName evidence="9">Glycosyl hydrolase</fullName>
    </submittedName>
</protein>
<sequence length="642" mass="68587">MAALKGALSFSLLALSLSALAAVAVGQSFDPLTPPGNVCPGSSTEYPPPGNIVANGFDNGVPAGWFCPFCKDPNPGLVIQSDGTSTYAAATADNRGGSEDAGVGIQVDNLVPGWSHLFYAWVRLTGAASQKNYGVIVRGRAVLIQGTFEGGPYCMAPVAQIQNDCWTLVKGAFTPPTNSDLLRISAEDRGANIHVRGVAVIPVDPNALRAQQNAQIDALRKANVQINFQRNGAPVSGGTVDFTTVRSGFPWGLQDVDYGVTYDAYQANFVTNIFRSSVVSQGNAGWPATESGDNIYDYGLILNFIRWAQGLGLPIIGPQVTWDDLENGIPQWVQSSIAATQANGGDAVSLLDYYISQRSTRAMNTGGGSYTAVTVDNEGIHKTYIPNVGGGIDSITKNFIATRSADNAAGHNTPIIYNEYNVGEGCYYNFPLDAYGDPVSPEVLAERINYLNSRGQGQLVNIAGLQFQVTPNQREDQRMSIAVSKVAEATGLPVHITELNVNVGNSFVGNYNFDRNLQADILESTLRQLFSNPHVTTILFQHVIPYPYGGDNDAVCGPCLFTSPQAGYQPNAAGQRYLALRDEWSTNVVNYSFNGGSAGFRAFLGTYAVTYTDPSGNKSPTQYITVNPDAFPGATQFVTLDV</sequence>
<comment type="similarity">
    <text evidence="1">Belongs to the glycosyl hydrolase 10 (cellulase F) family.</text>
</comment>
<feature type="active site" description="Nucleophile" evidence="6">
    <location>
        <position position="498"/>
    </location>
</feature>
<feature type="domain" description="GH10" evidence="8">
    <location>
        <begin position="277"/>
        <end position="540"/>
    </location>
</feature>
<evidence type="ECO:0000259" key="8">
    <source>
        <dbReference type="Pfam" id="PF00331"/>
    </source>
</evidence>
<evidence type="ECO:0000256" key="5">
    <source>
        <dbReference type="ARBA" id="ARBA00023326"/>
    </source>
</evidence>
<dbReference type="STRING" id="105231.A0A1Y1HY65"/>
<keyword evidence="4" id="KW-0326">Glycosidase</keyword>
<evidence type="ECO:0000256" key="6">
    <source>
        <dbReference type="PROSITE-ProRule" id="PRU10061"/>
    </source>
</evidence>
<evidence type="ECO:0000256" key="3">
    <source>
        <dbReference type="ARBA" id="ARBA00023277"/>
    </source>
</evidence>
<dbReference type="Gene3D" id="2.60.120.260">
    <property type="entry name" value="Galactose-binding domain-like"/>
    <property type="match status" value="1"/>
</dbReference>
<dbReference type="PROSITE" id="PS00591">
    <property type="entry name" value="GH10_1"/>
    <property type="match status" value="1"/>
</dbReference>
<dbReference type="Pfam" id="PF00331">
    <property type="entry name" value="Glyco_hydro_10"/>
    <property type="match status" value="1"/>
</dbReference>
<dbReference type="AlphaFoldDB" id="A0A1Y1HY65"/>
<keyword evidence="10" id="KW-1185">Reference proteome</keyword>
<dbReference type="InterPro" id="IPR031158">
    <property type="entry name" value="GH10_AS"/>
</dbReference>
<dbReference type="GO" id="GO:0031176">
    <property type="term" value="F:endo-1,4-beta-xylanase activity"/>
    <property type="evidence" value="ECO:0000318"/>
    <property type="project" value="GO_Central"/>
</dbReference>
<reference evidence="9 10" key="1">
    <citation type="journal article" date="2014" name="Nat. Commun.">
        <title>Klebsormidium flaccidum genome reveals primary factors for plant terrestrial adaptation.</title>
        <authorList>
            <person name="Hori K."/>
            <person name="Maruyama F."/>
            <person name="Fujisawa T."/>
            <person name="Togashi T."/>
            <person name="Yamamoto N."/>
            <person name="Seo M."/>
            <person name="Sato S."/>
            <person name="Yamada T."/>
            <person name="Mori H."/>
            <person name="Tajima N."/>
            <person name="Moriyama T."/>
            <person name="Ikeuchi M."/>
            <person name="Watanabe M."/>
            <person name="Wada H."/>
            <person name="Kobayashi K."/>
            <person name="Saito M."/>
            <person name="Masuda T."/>
            <person name="Sasaki-Sekimoto Y."/>
            <person name="Mashiguchi K."/>
            <person name="Awai K."/>
            <person name="Shimojima M."/>
            <person name="Masuda S."/>
            <person name="Iwai M."/>
            <person name="Nobusawa T."/>
            <person name="Narise T."/>
            <person name="Kondo S."/>
            <person name="Saito H."/>
            <person name="Sato R."/>
            <person name="Murakawa M."/>
            <person name="Ihara Y."/>
            <person name="Oshima-Yamada Y."/>
            <person name="Ohtaka K."/>
            <person name="Satoh M."/>
            <person name="Sonobe K."/>
            <person name="Ishii M."/>
            <person name="Ohtani R."/>
            <person name="Kanamori-Sato M."/>
            <person name="Honoki R."/>
            <person name="Miyazaki D."/>
            <person name="Mochizuki H."/>
            <person name="Umetsu J."/>
            <person name="Higashi K."/>
            <person name="Shibata D."/>
            <person name="Kamiya Y."/>
            <person name="Sato N."/>
            <person name="Nakamura Y."/>
            <person name="Tabata S."/>
            <person name="Ida S."/>
            <person name="Kurokawa K."/>
            <person name="Ohta H."/>
        </authorList>
    </citation>
    <scope>NUCLEOTIDE SEQUENCE [LARGE SCALE GENOMIC DNA]</scope>
    <source>
        <strain evidence="9 10">NIES-2285</strain>
    </source>
</reference>
<dbReference type="InterPro" id="IPR044846">
    <property type="entry name" value="GH10"/>
</dbReference>
<dbReference type="OrthoDB" id="3055998at2759"/>
<evidence type="ECO:0000256" key="4">
    <source>
        <dbReference type="ARBA" id="ARBA00023295"/>
    </source>
</evidence>
<evidence type="ECO:0000256" key="7">
    <source>
        <dbReference type="SAM" id="SignalP"/>
    </source>
</evidence>
<gene>
    <name evidence="9" type="ORF">KFL_000940110</name>
</gene>
<dbReference type="InterPro" id="IPR001000">
    <property type="entry name" value="GH10_dom"/>
</dbReference>
<evidence type="ECO:0000256" key="2">
    <source>
        <dbReference type="ARBA" id="ARBA00022801"/>
    </source>
</evidence>
<accession>A0A1Y1HY65</accession>
<dbReference type="SUPFAM" id="SSF51445">
    <property type="entry name" value="(Trans)glycosidases"/>
    <property type="match status" value="1"/>
</dbReference>
<dbReference type="GO" id="GO:0045493">
    <property type="term" value="P:xylan catabolic process"/>
    <property type="evidence" value="ECO:0000318"/>
    <property type="project" value="GO_Central"/>
</dbReference>
<dbReference type="PANTHER" id="PTHR31490:SF1">
    <property type="entry name" value="ENDO-1,4-BETA-XYLANASE 1"/>
    <property type="match status" value="1"/>
</dbReference>
<dbReference type="Gene3D" id="3.20.20.80">
    <property type="entry name" value="Glycosidases"/>
    <property type="match status" value="1"/>
</dbReference>
<proteinExistence type="inferred from homology"/>
<evidence type="ECO:0000313" key="9">
    <source>
        <dbReference type="EMBL" id="GAQ81901.1"/>
    </source>
</evidence>
<dbReference type="Proteomes" id="UP000054558">
    <property type="component" value="Unassembled WGS sequence"/>
</dbReference>
<keyword evidence="3" id="KW-0119">Carbohydrate metabolism</keyword>
<evidence type="ECO:0000256" key="1">
    <source>
        <dbReference type="ARBA" id="ARBA00007495"/>
    </source>
</evidence>
<feature type="chain" id="PRO_5012327235" evidence="7">
    <location>
        <begin position="27"/>
        <end position="642"/>
    </location>
</feature>
<dbReference type="EMBL" id="DF237043">
    <property type="protein sequence ID" value="GAQ81901.1"/>
    <property type="molecule type" value="Genomic_DNA"/>
</dbReference>
<dbReference type="OMA" id="DTWDAIN"/>
<organism evidence="9 10">
    <name type="scientific">Klebsormidium nitens</name>
    <name type="common">Green alga</name>
    <name type="synonym">Ulothrix nitens</name>
    <dbReference type="NCBI Taxonomy" id="105231"/>
    <lineage>
        <taxon>Eukaryota</taxon>
        <taxon>Viridiplantae</taxon>
        <taxon>Streptophyta</taxon>
        <taxon>Klebsormidiophyceae</taxon>
        <taxon>Klebsormidiales</taxon>
        <taxon>Klebsormidiaceae</taxon>
        <taxon>Klebsormidium</taxon>
    </lineage>
</organism>